<comment type="similarity">
    <text evidence="1 6 7 8">Belongs to the TRAFAC class TrmE-Era-EngA-EngB-Septin-like GTPase superfamily. Era GTPase family.</text>
</comment>
<dbReference type="InterPro" id="IPR009019">
    <property type="entry name" value="KH_sf_prok-type"/>
</dbReference>
<dbReference type="STRING" id="1134406.ADN00_14755"/>
<feature type="domain" description="Era-type G" evidence="10">
    <location>
        <begin position="8"/>
        <end position="177"/>
    </location>
</feature>
<dbReference type="InterPro" id="IPR005662">
    <property type="entry name" value="GTPase_Era-like"/>
</dbReference>
<keyword evidence="6" id="KW-0963">Cytoplasm</keyword>
<dbReference type="NCBIfam" id="TIGR00231">
    <property type="entry name" value="small_GTP"/>
    <property type="match status" value="1"/>
</dbReference>
<organism evidence="11 12">
    <name type="scientific">Ornatilinea apprima</name>
    <dbReference type="NCBI Taxonomy" id="1134406"/>
    <lineage>
        <taxon>Bacteria</taxon>
        <taxon>Bacillati</taxon>
        <taxon>Chloroflexota</taxon>
        <taxon>Anaerolineae</taxon>
        <taxon>Anaerolineales</taxon>
        <taxon>Anaerolineaceae</taxon>
        <taxon>Ornatilinea</taxon>
    </lineage>
</organism>
<dbReference type="InterPro" id="IPR004044">
    <property type="entry name" value="KH_dom_type_2"/>
</dbReference>
<keyword evidence="6" id="KW-0699">rRNA-binding</keyword>
<dbReference type="SUPFAM" id="SSF52540">
    <property type="entry name" value="P-loop containing nucleoside triphosphate hydrolases"/>
    <property type="match status" value="1"/>
</dbReference>
<keyword evidence="5 6" id="KW-0342">GTP-binding</keyword>
<comment type="subunit">
    <text evidence="6">Monomer.</text>
</comment>
<dbReference type="EMBL" id="LGCL01000035">
    <property type="protein sequence ID" value="KPL73596.1"/>
    <property type="molecule type" value="Genomic_DNA"/>
</dbReference>
<evidence type="ECO:0000259" key="10">
    <source>
        <dbReference type="PROSITE" id="PS51713"/>
    </source>
</evidence>
<dbReference type="GO" id="GO:0070181">
    <property type="term" value="F:small ribosomal subunit rRNA binding"/>
    <property type="evidence" value="ECO:0007669"/>
    <property type="project" value="UniProtKB-UniRule"/>
</dbReference>
<dbReference type="PATRIC" id="fig|1134406.4.peg.2117"/>
<evidence type="ECO:0000256" key="1">
    <source>
        <dbReference type="ARBA" id="ARBA00007921"/>
    </source>
</evidence>
<feature type="region of interest" description="G2" evidence="7">
    <location>
        <begin position="42"/>
        <end position="46"/>
    </location>
</feature>
<dbReference type="GO" id="GO:0000028">
    <property type="term" value="P:ribosomal small subunit assembly"/>
    <property type="evidence" value="ECO:0007669"/>
    <property type="project" value="TreeGrafter"/>
</dbReference>
<dbReference type="RefSeq" id="WP_075063797.1">
    <property type="nucleotide sequence ID" value="NZ_LGCL01000035.1"/>
</dbReference>
<dbReference type="CDD" id="cd22534">
    <property type="entry name" value="KH-II_Era"/>
    <property type="match status" value="1"/>
</dbReference>
<dbReference type="InterPro" id="IPR006073">
    <property type="entry name" value="GTP-bd"/>
</dbReference>
<reference evidence="11 12" key="1">
    <citation type="submission" date="2015-07" db="EMBL/GenBank/DDBJ databases">
        <title>Genome sequence of Ornatilinea apprima DSM 23815.</title>
        <authorList>
            <person name="Hemp J."/>
            <person name="Ward L.M."/>
            <person name="Pace L.A."/>
            <person name="Fischer W.W."/>
        </authorList>
    </citation>
    <scope>NUCLEOTIDE SEQUENCE [LARGE SCALE GENOMIC DNA]</scope>
    <source>
        <strain evidence="11 12">P3M-1</strain>
    </source>
</reference>
<comment type="caution">
    <text evidence="11">The sequence shown here is derived from an EMBL/GenBank/DDBJ whole genome shotgun (WGS) entry which is preliminary data.</text>
</comment>
<feature type="binding site" evidence="6">
    <location>
        <begin position="16"/>
        <end position="23"/>
    </location>
    <ligand>
        <name>GTP</name>
        <dbReference type="ChEBI" id="CHEBI:37565"/>
    </ligand>
</feature>
<feature type="domain" description="KH type-2" evidence="9">
    <location>
        <begin position="208"/>
        <end position="283"/>
    </location>
</feature>
<dbReference type="PRINTS" id="PR00326">
    <property type="entry name" value="GTP1OBG"/>
</dbReference>
<feature type="binding site" evidence="6">
    <location>
        <begin position="63"/>
        <end position="67"/>
    </location>
    <ligand>
        <name>GTP</name>
        <dbReference type="ChEBI" id="CHEBI:37565"/>
    </ligand>
</feature>
<dbReference type="PROSITE" id="PS51713">
    <property type="entry name" value="G_ERA"/>
    <property type="match status" value="1"/>
</dbReference>
<keyword evidence="3 6" id="KW-0547">Nucleotide-binding</keyword>
<dbReference type="HAMAP" id="MF_00367">
    <property type="entry name" value="GTPase_Era"/>
    <property type="match status" value="1"/>
</dbReference>
<dbReference type="AlphaFoldDB" id="A0A0P6WY30"/>
<feature type="region of interest" description="G5" evidence="7">
    <location>
        <begin position="156"/>
        <end position="158"/>
    </location>
</feature>
<keyword evidence="6" id="KW-0690">Ribosome biogenesis</keyword>
<feature type="region of interest" description="G4" evidence="7">
    <location>
        <begin position="127"/>
        <end position="130"/>
    </location>
</feature>
<proteinExistence type="inferred from homology"/>
<evidence type="ECO:0000259" key="9">
    <source>
        <dbReference type="PROSITE" id="PS50823"/>
    </source>
</evidence>
<dbReference type="NCBIfam" id="NF000908">
    <property type="entry name" value="PRK00089.1"/>
    <property type="match status" value="1"/>
</dbReference>
<dbReference type="InterPro" id="IPR015946">
    <property type="entry name" value="KH_dom-like_a/b"/>
</dbReference>
<keyword evidence="6" id="KW-1003">Cell membrane</keyword>
<dbReference type="NCBIfam" id="TIGR00436">
    <property type="entry name" value="era"/>
    <property type="match status" value="1"/>
</dbReference>
<feature type="binding site" evidence="6">
    <location>
        <begin position="127"/>
        <end position="130"/>
    </location>
    <ligand>
        <name>GTP</name>
        <dbReference type="ChEBI" id="CHEBI:37565"/>
    </ligand>
</feature>
<dbReference type="OrthoDB" id="9805918at2"/>
<gene>
    <name evidence="6" type="primary">era</name>
    <name evidence="11" type="ORF">ADN00_14755</name>
</gene>
<dbReference type="GO" id="GO:0005829">
    <property type="term" value="C:cytosol"/>
    <property type="evidence" value="ECO:0007669"/>
    <property type="project" value="TreeGrafter"/>
</dbReference>
<dbReference type="Pfam" id="PF07650">
    <property type="entry name" value="KH_2"/>
    <property type="match status" value="1"/>
</dbReference>
<evidence type="ECO:0000256" key="7">
    <source>
        <dbReference type="PROSITE-ProRule" id="PRU01050"/>
    </source>
</evidence>
<dbReference type="Gene3D" id="3.40.50.300">
    <property type="entry name" value="P-loop containing nucleotide triphosphate hydrolases"/>
    <property type="match status" value="1"/>
</dbReference>
<evidence type="ECO:0000256" key="3">
    <source>
        <dbReference type="ARBA" id="ARBA00022741"/>
    </source>
</evidence>
<dbReference type="InterPro" id="IPR027417">
    <property type="entry name" value="P-loop_NTPase"/>
</dbReference>
<dbReference type="InterPro" id="IPR030388">
    <property type="entry name" value="G_ERA_dom"/>
</dbReference>
<sequence length="305" mass="33872">MTSESVFHSGYVTLIGRPNVGKSTLLNAILKQKVAAVSPRPQTTRKRQLGILTDDSAQIIFIDTPGIHKPHHKLGEFMNESATDTLLDADLILWVVDASEAPHEEDFLIANRLNAIRADLPVILALNKVDTLNAEQIAERREKFTALYPNARPIEISALTGAGQSSLMDLLISSLPAGPKYFPEDTVTDLYERDIAADLIREAALVHLRDEIPHAMAVRIDEYLERGETGAKISATLFVERDSQKGIVIGKGGSMLKEIGSTARKEIERMSGRKVFLDLRVKTSLNWRNDPHALRLFGFEIQNEE</sequence>
<dbReference type="PANTHER" id="PTHR42698:SF1">
    <property type="entry name" value="GTPASE ERA, MITOCHONDRIAL"/>
    <property type="match status" value="1"/>
</dbReference>
<dbReference type="PANTHER" id="PTHR42698">
    <property type="entry name" value="GTPASE ERA"/>
    <property type="match status" value="1"/>
</dbReference>
<dbReference type="CDD" id="cd04163">
    <property type="entry name" value="Era"/>
    <property type="match status" value="1"/>
</dbReference>
<dbReference type="SUPFAM" id="SSF54814">
    <property type="entry name" value="Prokaryotic type KH domain (KH-domain type II)"/>
    <property type="match status" value="1"/>
</dbReference>
<dbReference type="PROSITE" id="PS50823">
    <property type="entry name" value="KH_TYPE_2"/>
    <property type="match status" value="1"/>
</dbReference>
<dbReference type="GO" id="GO:0003924">
    <property type="term" value="F:GTPase activity"/>
    <property type="evidence" value="ECO:0007669"/>
    <property type="project" value="UniProtKB-UniRule"/>
</dbReference>
<keyword evidence="4 6" id="KW-0694">RNA-binding</keyword>
<keyword evidence="12" id="KW-1185">Reference proteome</keyword>
<dbReference type="InterPro" id="IPR005225">
    <property type="entry name" value="Small_GTP-bd"/>
</dbReference>
<dbReference type="Proteomes" id="UP000050417">
    <property type="component" value="Unassembled WGS sequence"/>
</dbReference>
<dbReference type="Gene3D" id="3.30.300.20">
    <property type="match status" value="1"/>
</dbReference>
<comment type="subcellular location">
    <subcellularLocation>
        <location evidence="6">Cytoplasm</location>
    </subcellularLocation>
    <subcellularLocation>
        <location evidence="6">Cell membrane</location>
        <topology evidence="6">Peripheral membrane protein</topology>
    </subcellularLocation>
</comment>
<keyword evidence="6" id="KW-0472">Membrane</keyword>
<dbReference type="GO" id="GO:0005525">
    <property type="term" value="F:GTP binding"/>
    <property type="evidence" value="ECO:0007669"/>
    <property type="project" value="UniProtKB-UniRule"/>
</dbReference>
<dbReference type="Pfam" id="PF01926">
    <property type="entry name" value="MMR_HSR1"/>
    <property type="match status" value="1"/>
</dbReference>
<name>A0A0P6WY30_9CHLR</name>
<evidence type="ECO:0000313" key="11">
    <source>
        <dbReference type="EMBL" id="KPL73596.1"/>
    </source>
</evidence>
<evidence type="ECO:0000256" key="8">
    <source>
        <dbReference type="RuleBase" id="RU003761"/>
    </source>
</evidence>
<dbReference type="GO" id="GO:0005886">
    <property type="term" value="C:plasma membrane"/>
    <property type="evidence" value="ECO:0007669"/>
    <property type="project" value="UniProtKB-SubCell"/>
</dbReference>
<protein>
    <recommendedName>
        <fullName evidence="2 6">GTPase Era</fullName>
    </recommendedName>
</protein>
<evidence type="ECO:0000256" key="4">
    <source>
        <dbReference type="ARBA" id="ARBA00022884"/>
    </source>
</evidence>
<evidence type="ECO:0000256" key="5">
    <source>
        <dbReference type="ARBA" id="ARBA00023134"/>
    </source>
</evidence>
<feature type="region of interest" description="G3" evidence="7">
    <location>
        <begin position="63"/>
        <end position="66"/>
    </location>
</feature>
<evidence type="ECO:0000256" key="6">
    <source>
        <dbReference type="HAMAP-Rule" id="MF_00367"/>
    </source>
</evidence>
<feature type="region of interest" description="G1" evidence="7">
    <location>
        <begin position="16"/>
        <end position="23"/>
    </location>
</feature>
<dbReference type="GO" id="GO:0043024">
    <property type="term" value="F:ribosomal small subunit binding"/>
    <property type="evidence" value="ECO:0007669"/>
    <property type="project" value="TreeGrafter"/>
</dbReference>
<evidence type="ECO:0000256" key="2">
    <source>
        <dbReference type="ARBA" id="ARBA00020484"/>
    </source>
</evidence>
<comment type="function">
    <text evidence="6">An essential GTPase that binds both GDP and GTP, with rapid nucleotide exchange. Plays a role in 16S rRNA processing and 30S ribosomal subunit biogenesis and possibly also in cell cycle regulation and energy metabolism.</text>
</comment>
<accession>A0A0P6WY30</accession>
<evidence type="ECO:0000313" key="12">
    <source>
        <dbReference type="Proteomes" id="UP000050417"/>
    </source>
</evidence>